<dbReference type="KEGG" id="tbg:TbgDal_V4150"/>
<organism evidence="1 2">
    <name type="scientific">Trypanosoma brucei gambiense (strain MHOM/CI/86/DAL972)</name>
    <dbReference type="NCBI Taxonomy" id="679716"/>
    <lineage>
        <taxon>Eukaryota</taxon>
        <taxon>Discoba</taxon>
        <taxon>Euglenozoa</taxon>
        <taxon>Kinetoplastea</taxon>
        <taxon>Metakinetoplastina</taxon>
        <taxon>Trypanosomatida</taxon>
        <taxon>Trypanosomatidae</taxon>
        <taxon>Trypanosoma</taxon>
    </lineage>
</organism>
<sequence>MYSFCLPCCISFICIIPFLPNFVIIITLYDTILFCVHMLVLVQRTQIRSRCSGWHQRNNSEVVGRNILDKTLVRKNKNAVRRLGLKHLGTIKKKGKGQHGNKDAK</sequence>
<dbReference type="RefSeq" id="XP_011773563.1">
    <property type="nucleotide sequence ID" value="XM_011775261.1"/>
</dbReference>
<proteinExistence type="predicted"/>
<dbReference type="GeneID" id="23861420"/>
<accession>C9ZPE8</accession>
<evidence type="ECO:0000313" key="1">
    <source>
        <dbReference type="EMBL" id="CBH11276.1"/>
    </source>
</evidence>
<evidence type="ECO:0000313" key="2">
    <source>
        <dbReference type="Proteomes" id="UP000002316"/>
    </source>
</evidence>
<protein>
    <submittedName>
        <fullName evidence="1">Uncharacterized protein</fullName>
    </submittedName>
</protein>
<dbReference type="EMBL" id="FN554968">
    <property type="protein sequence ID" value="CBH11276.1"/>
    <property type="molecule type" value="Genomic_DNA"/>
</dbReference>
<reference evidence="2" key="1">
    <citation type="journal article" date="2010" name="PLoS Negl. Trop. Dis.">
        <title>The genome sequence of Trypanosoma brucei gambiense, causative agent of chronic human african trypanosomiasis.</title>
        <authorList>
            <person name="Jackson A.P."/>
            <person name="Sanders M."/>
            <person name="Berry A."/>
            <person name="McQuillan J."/>
            <person name="Aslett M.A."/>
            <person name="Quail M.A."/>
            <person name="Chukualim B."/>
            <person name="Capewell P."/>
            <person name="MacLeod A."/>
            <person name="Melville S.E."/>
            <person name="Gibson W."/>
            <person name="Barry J.D."/>
            <person name="Berriman M."/>
            <person name="Hertz-Fowler C."/>
        </authorList>
    </citation>
    <scope>NUCLEOTIDE SEQUENCE [LARGE SCALE GENOMIC DNA]</scope>
    <source>
        <strain evidence="2">MHOM/CI/86/DAL972</strain>
    </source>
</reference>
<dbReference type="AlphaFoldDB" id="C9ZPE8"/>
<gene>
    <name evidence="1" type="ORF">TbgDal_V4150</name>
</gene>
<dbReference type="Proteomes" id="UP000002316">
    <property type="component" value="Chromosome 5"/>
</dbReference>
<name>C9ZPE8_TRYB9</name>